<accession>A0AA36FDK6</accession>
<protein>
    <recommendedName>
        <fullName evidence="3">RNA-directed DNA polymerase from mobile element jockey</fullName>
    </recommendedName>
</protein>
<reference evidence="1" key="1">
    <citation type="submission" date="2023-08" db="EMBL/GenBank/DDBJ databases">
        <authorList>
            <person name="Alioto T."/>
            <person name="Alioto T."/>
            <person name="Gomez Garrido J."/>
        </authorList>
    </citation>
    <scope>NUCLEOTIDE SEQUENCE</scope>
</reference>
<dbReference type="PANTHER" id="PTHR33395:SF22">
    <property type="entry name" value="REVERSE TRANSCRIPTASE DOMAIN-CONTAINING PROTEIN"/>
    <property type="match status" value="1"/>
</dbReference>
<dbReference type="PANTHER" id="PTHR33395">
    <property type="entry name" value="TRANSCRIPTASE, PUTATIVE-RELATED-RELATED"/>
    <property type="match status" value="1"/>
</dbReference>
<evidence type="ECO:0008006" key="3">
    <source>
        <dbReference type="Google" id="ProtNLM"/>
    </source>
</evidence>
<gene>
    <name evidence="1" type="ORF">OCTVUL_1B005656</name>
</gene>
<sequence length="234" mass="26207">MDICQLPYSLCNHYWVVIRDAKPDYEQHIHDRRISSQRVGSRDFWRIIKSVRGNNKSSIPPLFNGPEVLTTSNDKAELFAQLFSSHSILDGSGHPLLNALLKTDKLSRSSHITSAKFAAIMAQLDPSKATGPDGIPVTALQKCSPGLSSVLSRLFRKCISESCFPSLWKFSTVVLVFINSGDRYNPRNYGPISLLLIISKVFESLINDSLVKYLDSNCLFSDSSIRFPCRTVYC</sequence>
<organism evidence="1 2">
    <name type="scientific">Octopus vulgaris</name>
    <name type="common">Common octopus</name>
    <dbReference type="NCBI Taxonomy" id="6645"/>
    <lineage>
        <taxon>Eukaryota</taxon>
        <taxon>Metazoa</taxon>
        <taxon>Spiralia</taxon>
        <taxon>Lophotrochozoa</taxon>
        <taxon>Mollusca</taxon>
        <taxon>Cephalopoda</taxon>
        <taxon>Coleoidea</taxon>
        <taxon>Octopodiformes</taxon>
        <taxon>Octopoda</taxon>
        <taxon>Incirrata</taxon>
        <taxon>Octopodidae</taxon>
        <taxon>Octopus</taxon>
    </lineage>
</organism>
<keyword evidence="2" id="KW-1185">Reference proteome</keyword>
<dbReference type="AlphaFoldDB" id="A0AA36FDK6"/>
<dbReference type="Proteomes" id="UP001162480">
    <property type="component" value="Chromosome 17"/>
</dbReference>
<dbReference type="EMBL" id="OX597830">
    <property type="protein sequence ID" value="CAI9735156.1"/>
    <property type="molecule type" value="Genomic_DNA"/>
</dbReference>
<evidence type="ECO:0000313" key="2">
    <source>
        <dbReference type="Proteomes" id="UP001162480"/>
    </source>
</evidence>
<proteinExistence type="predicted"/>
<evidence type="ECO:0000313" key="1">
    <source>
        <dbReference type="EMBL" id="CAI9735156.1"/>
    </source>
</evidence>
<name>A0AA36FDK6_OCTVU</name>